<dbReference type="eggNOG" id="COG0451">
    <property type="taxonomic scope" value="Bacteria"/>
</dbReference>
<protein>
    <submittedName>
        <fullName evidence="3">Nucleoside-diphosphate-sugar epimerase</fullName>
    </submittedName>
</protein>
<dbReference type="KEGG" id="dti:Desti_2739"/>
<evidence type="ECO:0000256" key="1">
    <source>
        <dbReference type="ARBA" id="ARBA00023027"/>
    </source>
</evidence>
<proteinExistence type="predicted"/>
<accession>I4C774</accession>
<dbReference type="AlphaFoldDB" id="I4C774"/>
<dbReference type="RefSeq" id="WP_014810554.1">
    <property type="nucleotide sequence ID" value="NC_018025.1"/>
</dbReference>
<dbReference type="EMBL" id="CP003360">
    <property type="protein sequence ID" value="AFM25415.1"/>
    <property type="molecule type" value="Genomic_DNA"/>
</dbReference>
<reference evidence="4" key="1">
    <citation type="submission" date="2012-06" db="EMBL/GenBank/DDBJ databases">
        <title>Complete sequence of chromosome of Desulfomonile tiedjei DSM 6799.</title>
        <authorList>
            <person name="Lucas S."/>
            <person name="Copeland A."/>
            <person name="Lapidus A."/>
            <person name="Glavina del Rio T."/>
            <person name="Dalin E."/>
            <person name="Tice H."/>
            <person name="Bruce D."/>
            <person name="Goodwin L."/>
            <person name="Pitluck S."/>
            <person name="Peters L."/>
            <person name="Ovchinnikova G."/>
            <person name="Zeytun A."/>
            <person name="Lu M."/>
            <person name="Kyrpides N."/>
            <person name="Mavromatis K."/>
            <person name="Ivanova N."/>
            <person name="Brettin T."/>
            <person name="Detter J.C."/>
            <person name="Han C."/>
            <person name="Larimer F."/>
            <person name="Land M."/>
            <person name="Hauser L."/>
            <person name="Markowitz V."/>
            <person name="Cheng J.-F."/>
            <person name="Hugenholtz P."/>
            <person name="Woyke T."/>
            <person name="Wu D."/>
            <person name="Spring S."/>
            <person name="Schroeder M."/>
            <person name="Brambilla E."/>
            <person name="Klenk H.-P."/>
            <person name="Eisen J.A."/>
        </authorList>
    </citation>
    <scope>NUCLEOTIDE SEQUENCE [LARGE SCALE GENOMIC DNA]</scope>
    <source>
        <strain evidence="4">ATCC 49306 / DSM 6799 / DCB-1</strain>
    </source>
</reference>
<dbReference type="PRINTS" id="PR01713">
    <property type="entry name" value="NUCEPIMERASE"/>
</dbReference>
<feature type="domain" description="NAD-dependent epimerase/dehydratase" evidence="2">
    <location>
        <begin position="4"/>
        <end position="247"/>
    </location>
</feature>
<dbReference type="InterPro" id="IPR036291">
    <property type="entry name" value="NAD(P)-bd_dom_sf"/>
</dbReference>
<organism evidence="3 4">
    <name type="scientific">Desulfomonile tiedjei (strain ATCC 49306 / DSM 6799 / DCB-1)</name>
    <dbReference type="NCBI Taxonomy" id="706587"/>
    <lineage>
        <taxon>Bacteria</taxon>
        <taxon>Pseudomonadati</taxon>
        <taxon>Thermodesulfobacteriota</taxon>
        <taxon>Desulfomonilia</taxon>
        <taxon>Desulfomonilales</taxon>
        <taxon>Desulfomonilaceae</taxon>
        <taxon>Desulfomonile</taxon>
    </lineage>
</organism>
<dbReference type="Pfam" id="PF01370">
    <property type="entry name" value="Epimerase"/>
    <property type="match status" value="1"/>
</dbReference>
<sequence>MGTVLITGSAGFIGFFVASSLLESGETVIGIDNFNSYYTPELKRARTDILRNYTNFVPLEMDLVERDAVKSCFAKYSPEIVFHSAAQAGVRHSLKNPHAYQQSNLEGFINLIEEAKQTGIKRFVYASSSSVYGGNTKMPYAEDDPVNTPVSLYAATKRANELIAYTYTHLWNLQTIGLRFFTVYGPWGRPDMAYWSFLEAILHDEPIKVFNFGKNRRDFTYIDEIVSGVIAALRSDRLEPYEIINLGNNTPVELMEFIELLESFAGKKAIKEMVPPQPGDVVATYADITRAQSKLDFQPRTALKEGLERFVSWYLENRDLVRKVREFRRQNK</sequence>
<name>I4C774_DESTA</name>
<dbReference type="SUPFAM" id="SSF51735">
    <property type="entry name" value="NAD(P)-binding Rossmann-fold domains"/>
    <property type="match status" value="1"/>
</dbReference>
<dbReference type="STRING" id="706587.Desti_2739"/>
<dbReference type="Gene3D" id="3.40.50.720">
    <property type="entry name" value="NAD(P)-binding Rossmann-like Domain"/>
    <property type="match status" value="1"/>
</dbReference>
<dbReference type="InterPro" id="IPR001509">
    <property type="entry name" value="Epimerase_deHydtase"/>
</dbReference>
<evidence type="ECO:0000313" key="4">
    <source>
        <dbReference type="Proteomes" id="UP000006055"/>
    </source>
</evidence>
<gene>
    <name evidence="3" type="ordered locus">Desti_2739</name>
</gene>
<dbReference type="OrthoDB" id="9802815at2"/>
<evidence type="ECO:0000259" key="2">
    <source>
        <dbReference type="Pfam" id="PF01370"/>
    </source>
</evidence>
<dbReference type="Proteomes" id="UP000006055">
    <property type="component" value="Chromosome"/>
</dbReference>
<dbReference type="PANTHER" id="PTHR43574">
    <property type="entry name" value="EPIMERASE-RELATED"/>
    <property type="match status" value="1"/>
</dbReference>
<dbReference type="HOGENOM" id="CLU_007383_1_7_7"/>
<keyword evidence="1" id="KW-0520">NAD</keyword>
<keyword evidence="4" id="KW-1185">Reference proteome</keyword>
<evidence type="ECO:0000313" key="3">
    <source>
        <dbReference type="EMBL" id="AFM25415.1"/>
    </source>
</evidence>